<feature type="transmembrane region" description="Helical" evidence="6">
    <location>
        <begin position="392"/>
        <end position="414"/>
    </location>
</feature>
<proteinExistence type="predicted"/>
<keyword evidence="3 6" id="KW-1133">Transmembrane helix</keyword>
<organism evidence="8 9">
    <name type="scientific">Fusarium fujikuroi</name>
    <name type="common">Bakanae and foot rot disease fungus</name>
    <name type="synonym">Gibberella fujikuroi</name>
    <dbReference type="NCBI Taxonomy" id="5127"/>
    <lineage>
        <taxon>Eukaryota</taxon>
        <taxon>Fungi</taxon>
        <taxon>Dikarya</taxon>
        <taxon>Ascomycota</taxon>
        <taxon>Pezizomycotina</taxon>
        <taxon>Sordariomycetes</taxon>
        <taxon>Hypocreomycetidae</taxon>
        <taxon>Hypocreales</taxon>
        <taxon>Nectriaceae</taxon>
        <taxon>Fusarium</taxon>
        <taxon>Fusarium fujikuroi species complex</taxon>
    </lineage>
</organism>
<evidence type="ECO:0000256" key="7">
    <source>
        <dbReference type="SAM" id="SignalP"/>
    </source>
</evidence>
<accession>A0A9Q9RI43</accession>
<sequence length="523" mass="56552">MIRLGWLLWTFACLPSLIVSTSPTYLEQCIQYLNITNPEEVKLFVQEWTRPGAIKRLEFAPLASQLPTWDLPLGRRQDQLVKCFGNDNGCPEAAPQCCGTQANGWCCGDNRACCRADPGGNCCLEGQSCCGTSKDPGWGACCDPDATCCNPSVGKPYVILTIVDLVSAAMKTRSATIMPEHASIPREAAFLHSIDTQLTLYRATVTETTTSWATETDTETVTTDGTTTVKTVSTIETTVLVTVSRGPTDDEATREDTATDSDRKHKRFIPPAPHKRLSREAPATKAIQPVVLRPAASLNALADGLARRGIPIHRRATDTETVYETKEATTTVTDTETKTEWTTKYSTSITTHKQTVTVFVQGQSTVTVGPTGTASSSSESGSDDGGASKGTIIGAAVGGGLGLALIALLAFFLWRRRRKTANQTQPSQFYAANSEAPATAQKPPPPFMSSPPTPAGARDTWASSPSRSEYSQPPEYPSPMPELANTQFAYEMHTSPQRSPQELYHSQYMGGLGLPEMRDQRRG</sequence>
<evidence type="ECO:0000256" key="2">
    <source>
        <dbReference type="ARBA" id="ARBA00022692"/>
    </source>
</evidence>
<evidence type="ECO:0000313" key="9">
    <source>
        <dbReference type="Proteomes" id="UP000760494"/>
    </source>
</evidence>
<name>A0A9Q9RI43_FUSFU</name>
<reference evidence="8" key="1">
    <citation type="submission" date="2019-05" db="EMBL/GenBank/DDBJ databases">
        <authorList>
            <person name="Piombo E."/>
        </authorList>
    </citation>
    <scope>NUCLEOTIDE SEQUENCE</scope>
    <source>
        <strain evidence="8">C2S</strain>
    </source>
</reference>
<comment type="caution">
    <text evidence="8">The sequence shown here is derived from an EMBL/GenBank/DDBJ whole genome shotgun (WGS) entry which is preliminary data.</text>
</comment>
<feature type="signal peptide" evidence="7">
    <location>
        <begin position="1"/>
        <end position="20"/>
    </location>
</feature>
<feature type="compositionally biased region" description="Low complexity" evidence="5">
    <location>
        <begin position="371"/>
        <end position="380"/>
    </location>
</feature>
<feature type="region of interest" description="Disordered" evidence="5">
    <location>
        <begin position="368"/>
        <end position="387"/>
    </location>
</feature>
<dbReference type="GO" id="GO:0071944">
    <property type="term" value="C:cell periphery"/>
    <property type="evidence" value="ECO:0007669"/>
    <property type="project" value="UniProtKB-ARBA"/>
</dbReference>
<evidence type="ECO:0000256" key="3">
    <source>
        <dbReference type="ARBA" id="ARBA00022989"/>
    </source>
</evidence>
<keyword evidence="4 6" id="KW-0472">Membrane</keyword>
<dbReference type="PANTHER" id="PTHR15549:SF26">
    <property type="entry name" value="AXIAL BUDDING PATTERN PROTEIN 2-RELATED"/>
    <property type="match status" value="1"/>
</dbReference>
<dbReference type="InterPro" id="IPR051694">
    <property type="entry name" value="Immunoregulatory_rcpt-like"/>
</dbReference>
<feature type="chain" id="PRO_5040170712" description="Mid2 domain-containing protein" evidence="7">
    <location>
        <begin position="21"/>
        <end position="523"/>
    </location>
</feature>
<dbReference type="GO" id="GO:0016020">
    <property type="term" value="C:membrane"/>
    <property type="evidence" value="ECO:0007669"/>
    <property type="project" value="UniProtKB-SubCell"/>
</dbReference>
<protein>
    <recommendedName>
        <fullName evidence="10">Mid2 domain-containing protein</fullName>
    </recommendedName>
</protein>
<evidence type="ECO:0000256" key="4">
    <source>
        <dbReference type="ARBA" id="ARBA00023136"/>
    </source>
</evidence>
<evidence type="ECO:0000313" key="8">
    <source>
        <dbReference type="EMBL" id="VTT63625.1"/>
    </source>
</evidence>
<evidence type="ECO:0000256" key="6">
    <source>
        <dbReference type="SAM" id="Phobius"/>
    </source>
</evidence>
<gene>
    <name evidence="8" type="ORF">C2S_566</name>
</gene>
<keyword evidence="7" id="KW-0732">Signal</keyword>
<evidence type="ECO:0000256" key="1">
    <source>
        <dbReference type="ARBA" id="ARBA00004167"/>
    </source>
</evidence>
<feature type="compositionally biased region" description="Polar residues" evidence="5">
    <location>
        <begin position="484"/>
        <end position="500"/>
    </location>
</feature>
<feature type="compositionally biased region" description="Basic residues" evidence="5">
    <location>
        <begin position="264"/>
        <end position="277"/>
    </location>
</feature>
<evidence type="ECO:0000256" key="5">
    <source>
        <dbReference type="SAM" id="MobiDB-lite"/>
    </source>
</evidence>
<feature type="compositionally biased region" description="Low complexity" evidence="5">
    <location>
        <begin position="463"/>
        <end position="473"/>
    </location>
</feature>
<dbReference type="Proteomes" id="UP000760494">
    <property type="component" value="Unassembled WGS sequence"/>
</dbReference>
<feature type="compositionally biased region" description="Basic and acidic residues" evidence="5">
    <location>
        <begin position="254"/>
        <end position="263"/>
    </location>
</feature>
<keyword evidence="2 6" id="KW-0812">Transmembrane</keyword>
<feature type="compositionally biased region" description="Pro residues" evidence="5">
    <location>
        <begin position="442"/>
        <end position="454"/>
    </location>
</feature>
<evidence type="ECO:0008006" key="10">
    <source>
        <dbReference type="Google" id="ProtNLM"/>
    </source>
</evidence>
<dbReference type="EMBL" id="CABFJX010000112">
    <property type="protein sequence ID" value="VTT63625.1"/>
    <property type="molecule type" value="Genomic_DNA"/>
</dbReference>
<dbReference type="PANTHER" id="PTHR15549">
    <property type="entry name" value="PAIRED IMMUNOGLOBULIN-LIKE TYPE 2 RECEPTOR"/>
    <property type="match status" value="1"/>
</dbReference>
<comment type="subcellular location">
    <subcellularLocation>
        <location evidence="1">Membrane</location>
        <topology evidence="1">Single-pass membrane protein</topology>
    </subcellularLocation>
</comment>
<feature type="region of interest" description="Disordered" evidence="5">
    <location>
        <begin position="433"/>
        <end position="523"/>
    </location>
</feature>
<dbReference type="AlphaFoldDB" id="A0A9Q9RI43"/>
<feature type="region of interest" description="Disordered" evidence="5">
    <location>
        <begin position="246"/>
        <end position="280"/>
    </location>
</feature>